<keyword evidence="3" id="KW-1185">Reference proteome</keyword>
<feature type="compositionally biased region" description="Basic and acidic residues" evidence="1">
    <location>
        <begin position="98"/>
        <end position="113"/>
    </location>
</feature>
<organism evidence="2 3">
    <name type="scientific">Anopheles stephensi</name>
    <name type="common">Indo-Pakistan malaria mosquito</name>
    <dbReference type="NCBI Taxonomy" id="30069"/>
    <lineage>
        <taxon>Eukaryota</taxon>
        <taxon>Metazoa</taxon>
        <taxon>Ecdysozoa</taxon>
        <taxon>Arthropoda</taxon>
        <taxon>Hexapoda</taxon>
        <taxon>Insecta</taxon>
        <taxon>Pterygota</taxon>
        <taxon>Neoptera</taxon>
        <taxon>Endopterygota</taxon>
        <taxon>Diptera</taxon>
        <taxon>Nematocera</taxon>
        <taxon>Culicoidea</taxon>
        <taxon>Culicidae</taxon>
        <taxon>Anophelinae</taxon>
        <taxon>Anopheles</taxon>
    </lineage>
</organism>
<reference evidence="2" key="2">
    <citation type="submission" date="2020-05" db="UniProtKB">
        <authorList>
            <consortium name="EnsemblMetazoa"/>
        </authorList>
    </citation>
    <scope>IDENTIFICATION</scope>
    <source>
        <strain evidence="2">Indian</strain>
    </source>
</reference>
<feature type="compositionally biased region" description="Basic and acidic residues" evidence="1">
    <location>
        <begin position="121"/>
        <end position="135"/>
    </location>
</feature>
<dbReference type="STRING" id="30069.A0A182Y691"/>
<dbReference type="VEuPathDB" id="VectorBase:ASTEI03977"/>
<proteinExistence type="predicted"/>
<feature type="compositionally biased region" description="Polar residues" evidence="1">
    <location>
        <begin position="206"/>
        <end position="238"/>
    </location>
</feature>
<evidence type="ECO:0000256" key="1">
    <source>
        <dbReference type="SAM" id="MobiDB-lite"/>
    </source>
</evidence>
<feature type="compositionally biased region" description="Basic residues" evidence="1">
    <location>
        <begin position="60"/>
        <end position="77"/>
    </location>
</feature>
<dbReference type="VEuPathDB" id="VectorBase:ASTEI20_035711"/>
<reference evidence="3" key="1">
    <citation type="journal article" date="2014" name="Genome Biol.">
        <title>Genome analysis of a major urban malaria vector mosquito, Anopheles stephensi.</title>
        <authorList>
            <person name="Jiang X."/>
            <person name="Peery A."/>
            <person name="Hall A.B."/>
            <person name="Sharma A."/>
            <person name="Chen X.G."/>
            <person name="Waterhouse R.M."/>
            <person name="Komissarov A."/>
            <person name="Riehle M.M."/>
            <person name="Shouche Y."/>
            <person name="Sharakhova M.V."/>
            <person name="Lawson D."/>
            <person name="Pakpour N."/>
            <person name="Arensburger P."/>
            <person name="Davidson V.L."/>
            <person name="Eiglmeier K."/>
            <person name="Emrich S."/>
            <person name="George P."/>
            <person name="Kennedy R.C."/>
            <person name="Mane S.P."/>
            <person name="Maslen G."/>
            <person name="Oringanje C."/>
            <person name="Qi Y."/>
            <person name="Settlage R."/>
            <person name="Tojo M."/>
            <person name="Tubio J.M."/>
            <person name="Unger M.F."/>
            <person name="Wang B."/>
            <person name="Vernick K.D."/>
            <person name="Ribeiro J.M."/>
            <person name="James A.A."/>
            <person name="Michel K."/>
            <person name="Riehle M.A."/>
            <person name="Luckhart S."/>
            <person name="Sharakhov I.V."/>
            <person name="Tu Z."/>
        </authorList>
    </citation>
    <scope>NUCLEOTIDE SEQUENCE [LARGE SCALE GENOMIC DNA]</scope>
    <source>
        <strain evidence="3">Indian</strain>
    </source>
</reference>
<feature type="region of interest" description="Disordered" evidence="1">
    <location>
        <begin position="1"/>
        <end position="145"/>
    </location>
</feature>
<dbReference type="AlphaFoldDB" id="A0A182Y691"/>
<feature type="region of interest" description="Disordered" evidence="1">
    <location>
        <begin position="204"/>
        <end position="292"/>
    </location>
</feature>
<evidence type="ECO:0000313" key="2">
    <source>
        <dbReference type="EnsemblMetazoa" id="ASTEI03977-PA"/>
    </source>
</evidence>
<accession>A0A182Y691</accession>
<feature type="compositionally biased region" description="Low complexity" evidence="1">
    <location>
        <begin position="37"/>
        <end position="48"/>
    </location>
</feature>
<sequence>MRKLIKFKNENEPLSENDISFVPHFGNGAEIGGGNSNGPVGVNNGSGPESAPTSASKQQDRHHHHQHQHHDHQHHHSDRQSQQRTNIQHHGVPAASRTSEKEILTDDAERYRYDVVSAQDGNRHPNVESGPRSEDSPTVVDESDTKQPLVYIMEPPTVTSPAPVLEDVRGPVSGLRAGEFPATTAATTPQVEEPTEKIDAAVVGSNHHQPQPNESRQQHNAGDANPLNNDLSAGTNVATLAPANAATTDHRKSDPMATQTTWDTAEEAPPSGRPTANGVVRSSGVPSGEERKSVLMTTTDQDPVMQEAVQEQNVAPTTGSVAGSMNVTVRNLFGPWMVGGINLVLEF</sequence>
<dbReference type="EnsemblMetazoa" id="ASTEI03977-RA">
    <property type="protein sequence ID" value="ASTEI03977-PA"/>
    <property type="gene ID" value="ASTEI03977"/>
</dbReference>
<dbReference type="Proteomes" id="UP000076408">
    <property type="component" value="Unassembled WGS sequence"/>
</dbReference>
<name>A0A182Y691_ANOST</name>
<evidence type="ECO:0000313" key="3">
    <source>
        <dbReference type="Proteomes" id="UP000076408"/>
    </source>
</evidence>
<protein>
    <submittedName>
        <fullName evidence="2">Uncharacterized protein</fullName>
    </submittedName>
</protein>